<evidence type="ECO:0000256" key="4">
    <source>
        <dbReference type="ARBA" id="ARBA00022679"/>
    </source>
</evidence>
<dbReference type="InterPro" id="IPR004570">
    <property type="entry name" value="Phosphatidylglycerol_P_synth"/>
</dbReference>
<feature type="transmembrane region" description="Helical" evidence="13">
    <location>
        <begin position="29"/>
        <end position="48"/>
    </location>
</feature>
<gene>
    <name evidence="14" type="ORF">AJ81_04035</name>
</gene>
<protein>
    <recommendedName>
        <fullName evidence="11">CDP-diacylglycerol--glycerol-3-phosphate 3-phosphatidyltransferase</fullName>
        <ecNumber evidence="11">2.7.8.5</ecNumber>
    </recommendedName>
</protein>
<evidence type="ECO:0000256" key="11">
    <source>
        <dbReference type="NCBIfam" id="TIGR00560"/>
    </source>
</evidence>
<evidence type="ECO:0000256" key="12">
    <source>
        <dbReference type="RuleBase" id="RU003750"/>
    </source>
</evidence>
<dbReference type="PROSITE" id="PS00379">
    <property type="entry name" value="CDP_ALCOHOL_P_TRANSF"/>
    <property type="match status" value="1"/>
</dbReference>
<keyword evidence="8 13" id="KW-0472">Membrane</keyword>
<evidence type="ECO:0000256" key="6">
    <source>
        <dbReference type="ARBA" id="ARBA00022989"/>
    </source>
</evidence>
<dbReference type="KEGG" id="phy:AJ81_04035"/>
<keyword evidence="3" id="KW-0444">Lipid biosynthesis</keyword>
<keyword evidence="5 13" id="KW-0812">Transmembrane</keyword>
<evidence type="ECO:0000256" key="9">
    <source>
        <dbReference type="ARBA" id="ARBA00023209"/>
    </source>
</evidence>
<organism evidence="14 15">
    <name type="scientific">Pseudothermotoga hypogea DSM 11164 = NBRC 106472</name>
    <dbReference type="NCBI Taxonomy" id="1123384"/>
    <lineage>
        <taxon>Bacteria</taxon>
        <taxon>Thermotogati</taxon>
        <taxon>Thermotogota</taxon>
        <taxon>Thermotogae</taxon>
        <taxon>Thermotogales</taxon>
        <taxon>Thermotogaceae</taxon>
        <taxon>Pseudothermotoga</taxon>
    </lineage>
</organism>
<evidence type="ECO:0000256" key="1">
    <source>
        <dbReference type="ARBA" id="ARBA00004141"/>
    </source>
</evidence>
<keyword evidence="6 13" id="KW-1133">Transmembrane helix</keyword>
<dbReference type="PANTHER" id="PTHR14269">
    <property type="entry name" value="CDP-DIACYLGLYCEROL--GLYCEROL-3-PHOSPHATE 3-PHOSPHATIDYLTRANSFERASE-RELATED"/>
    <property type="match status" value="1"/>
</dbReference>
<name>A0A0X1KQN4_9THEM</name>
<dbReference type="Gene3D" id="1.20.120.1760">
    <property type="match status" value="1"/>
</dbReference>
<comment type="similarity">
    <text evidence="2 12">Belongs to the CDP-alcohol phosphatidyltransferase class-I family.</text>
</comment>
<proteinExistence type="inferred from homology"/>
<dbReference type="RefSeq" id="WP_031504675.1">
    <property type="nucleotide sequence ID" value="NC_022795.1"/>
</dbReference>
<dbReference type="Proteomes" id="UP000077469">
    <property type="component" value="Chromosome"/>
</dbReference>
<evidence type="ECO:0000313" key="14">
    <source>
        <dbReference type="EMBL" id="AJC73510.1"/>
    </source>
</evidence>
<feature type="transmembrane region" description="Helical" evidence="13">
    <location>
        <begin position="146"/>
        <end position="164"/>
    </location>
</feature>
<dbReference type="GO" id="GO:0016020">
    <property type="term" value="C:membrane"/>
    <property type="evidence" value="ECO:0007669"/>
    <property type="project" value="UniProtKB-SubCell"/>
</dbReference>
<keyword evidence="4 12" id="KW-0808">Transferase</keyword>
<dbReference type="GO" id="GO:0008444">
    <property type="term" value="F:CDP-diacylglycerol-glycerol-3-phosphate 3-phosphatidyltransferase activity"/>
    <property type="evidence" value="ECO:0007669"/>
    <property type="project" value="UniProtKB-UniRule"/>
</dbReference>
<keyword evidence="7" id="KW-0443">Lipid metabolism</keyword>
<dbReference type="GO" id="GO:0046474">
    <property type="term" value="P:glycerophospholipid biosynthetic process"/>
    <property type="evidence" value="ECO:0007669"/>
    <property type="project" value="TreeGrafter"/>
</dbReference>
<accession>A0A0X1KQN4</accession>
<feature type="transmembrane region" description="Helical" evidence="13">
    <location>
        <begin position="121"/>
        <end position="140"/>
    </location>
</feature>
<dbReference type="AlphaFoldDB" id="A0A0X1KQN4"/>
<dbReference type="EC" id="2.7.8.5" evidence="11"/>
<dbReference type="STRING" id="1123384.AJ81_04035"/>
<dbReference type="InterPro" id="IPR043130">
    <property type="entry name" value="CDP-OH_PTrfase_TM_dom"/>
</dbReference>
<evidence type="ECO:0000256" key="2">
    <source>
        <dbReference type="ARBA" id="ARBA00010441"/>
    </source>
</evidence>
<evidence type="ECO:0000256" key="3">
    <source>
        <dbReference type="ARBA" id="ARBA00022516"/>
    </source>
</evidence>
<keyword evidence="9" id="KW-0594">Phospholipid biosynthesis</keyword>
<dbReference type="NCBIfam" id="TIGR00560">
    <property type="entry name" value="pgsA"/>
    <property type="match status" value="1"/>
</dbReference>
<evidence type="ECO:0000256" key="10">
    <source>
        <dbReference type="ARBA" id="ARBA00023264"/>
    </source>
</evidence>
<dbReference type="OrthoDB" id="9796672at2"/>
<evidence type="ECO:0000256" key="13">
    <source>
        <dbReference type="SAM" id="Phobius"/>
    </source>
</evidence>
<keyword evidence="15" id="KW-1185">Reference proteome</keyword>
<evidence type="ECO:0000313" key="15">
    <source>
        <dbReference type="Proteomes" id="UP000077469"/>
    </source>
</evidence>
<dbReference type="PaxDb" id="1123384-AJ81_04035"/>
<keyword evidence="10" id="KW-1208">Phospholipid metabolism</keyword>
<dbReference type="Pfam" id="PF01066">
    <property type="entry name" value="CDP-OH_P_transf"/>
    <property type="match status" value="1"/>
</dbReference>
<reference evidence="14 15" key="1">
    <citation type="submission" date="2014-01" db="EMBL/GenBank/DDBJ databases">
        <title>Genome sequencing of Thermotog hypogea.</title>
        <authorList>
            <person name="Zhang X."/>
            <person name="Alvare G."/>
            <person name="Fristensky B."/>
            <person name="Chen L."/>
            <person name="Suen T."/>
            <person name="Chen Q."/>
            <person name="Ma K."/>
        </authorList>
    </citation>
    <scope>NUCLEOTIDE SEQUENCE [LARGE SCALE GENOMIC DNA]</scope>
    <source>
        <strain evidence="14 15">DSM 11164</strain>
    </source>
</reference>
<sequence length="172" mass="18819">MNVPNTVTLSRLVLTVPVFLAIEARSWKLALLFFVLGALSDYLDGFLARKLNQVTSTGKVIDQIVDKVFVNSTLIALIPLVPAWLVAFIVARDTVVSAVRILAASKGTIVQANIYGKLKTVVQMILIVVVLFFRSLSVSLAALEVILIYLCAFFTMLSAIVYLYQNRKALGG</sequence>
<dbReference type="InterPro" id="IPR048254">
    <property type="entry name" value="CDP_ALCOHOL_P_TRANSF_CS"/>
</dbReference>
<dbReference type="PATRIC" id="fig|1123384.7.peg.790"/>
<dbReference type="PANTHER" id="PTHR14269:SF62">
    <property type="entry name" value="CDP-DIACYLGLYCEROL--GLYCEROL-3-PHOSPHATE 3-PHOSPHATIDYLTRANSFERASE 1, CHLOROPLASTIC"/>
    <property type="match status" value="1"/>
</dbReference>
<dbReference type="EMBL" id="CP007141">
    <property type="protein sequence ID" value="AJC73510.1"/>
    <property type="molecule type" value="Genomic_DNA"/>
</dbReference>
<evidence type="ECO:0000256" key="8">
    <source>
        <dbReference type="ARBA" id="ARBA00023136"/>
    </source>
</evidence>
<dbReference type="InterPro" id="IPR000462">
    <property type="entry name" value="CDP-OH_P_trans"/>
</dbReference>
<evidence type="ECO:0000256" key="5">
    <source>
        <dbReference type="ARBA" id="ARBA00022692"/>
    </source>
</evidence>
<dbReference type="PIRSF" id="PIRSF000847">
    <property type="entry name" value="Phos_ph_gly_syn"/>
    <property type="match status" value="1"/>
</dbReference>
<feature type="transmembrane region" description="Helical" evidence="13">
    <location>
        <begin position="6"/>
        <end position="22"/>
    </location>
</feature>
<feature type="transmembrane region" description="Helical" evidence="13">
    <location>
        <begin position="68"/>
        <end position="91"/>
    </location>
</feature>
<comment type="subcellular location">
    <subcellularLocation>
        <location evidence="1">Membrane</location>
        <topology evidence="1">Multi-pass membrane protein</topology>
    </subcellularLocation>
</comment>
<evidence type="ECO:0000256" key="7">
    <source>
        <dbReference type="ARBA" id="ARBA00023098"/>
    </source>
</evidence>
<dbReference type="InterPro" id="IPR050324">
    <property type="entry name" value="CDP-alcohol_PTase-I"/>
</dbReference>